<gene>
    <name evidence="2" type="ORF">CTEN210_01407</name>
</gene>
<dbReference type="Proteomes" id="UP001054902">
    <property type="component" value="Unassembled WGS sequence"/>
</dbReference>
<name>A0AAD3CFK0_9STRA</name>
<accession>A0AAD3CFK0</accession>
<keyword evidence="3" id="KW-1185">Reference proteome</keyword>
<feature type="compositionally biased region" description="Polar residues" evidence="1">
    <location>
        <begin position="159"/>
        <end position="168"/>
    </location>
</feature>
<evidence type="ECO:0000313" key="3">
    <source>
        <dbReference type="Proteomes" id="UP001054902"/>
    </source>
</evidence>
<dbReference type="EMBL" id="BLLK01000020">
    <property type="protein sequence ID" value="GFH44933.1"/>
    <property type="molecule type" value="Genomic_DNA"/>
</dbReference>
<reference evidence="2 3" key="1">
    <citation type="journal article" date="2021" name="Sci. Rep.">
        <title>The genome of the diatom Chaetoceros tenuissimus carries an ancient integrated fragment of an extant virus.</title>
        <authorList>
            <person name="Hongo Y."/>
            <person name="Kimura K."/>
            <person name="Takaki Y."/>
            <person name="Yoshida Y."/>
            <person name="Baba S."/>
            <person name="Kobayashi G."/>
            <person name="Nagasaki K."/>
            <person name="Hano T."/>
            <person name="Tomaru Y."/>
        </authorList>
    </citation>
    <scope>NUCLEOTIDE SEQUENCE [LARGE SCALE GENOMIC DNA]</scope>
    <source>
        <strain evidence="2 3">NIES-3715</strain>
    </source>
</reference>
<dbReference type="AlphaFoldDB" id="A0AAD3CFK0"/>
<feature type="region of interest" description="Disordered" evidence="1">
    <location>
        <begin position="148"/>
        <end position="168"/>
    </location>
</feature>
<comment type="caution">
    <text evidence="2">The sequence shown here is derived from an EMBL/GenBank/DDBJ whole genome shotgun (WGS) entry which is preliminary data.</text>
</comment>
<evidence type="ECO:0000256" key="1">
    <source>
        <dbReference type="SAM" id="MobiDB-lite"/>
    </source>
</evidence>
<evidence type="ECO:0000313" key="2">
    <source>
        <dbReference type="EMBL" id="GFH44933.1"/>
    </source>
</evidence>
<sequence length="197" mass="22727">MLPSIIEFEYDQQNSLERKSSHTNSLSFSSMSSTSKSLETLLDETIDDTMNTSTAIADDFHRGNHALHTQLRSESMPETTERTIGRVLPPVSESTWNFGVDELVKKGHPDFTSRSMKQIMDREYNPTQREEAFKCLRRLDEWSNTLQEEEEGELVQPIGQRTQTRRNSNSGLVRMKGTQIRRGLFRKREASFQNLPL</sequence>
<proteinExistence type="predicted"/>
<protein>
    <submittedName>
        <fullName evidence="2">Uncharacterized protein</fullName>
    </submittedName>
</protein>
<organism evidence="2 3">
    <name type="scientific">Chaetoceros tenuissimus</name>
    <dbReference type="NCBI Taxonomy" id="426638"/>
    <lineage>
        <taxon>Eukaryota</taxon>
        <taxon>Sar</taxon>
        <taxon>Stramenopiles</taxon>
        <taxon>Ochrophyta</taxon>
        <taxon>Bacillariophyta</taxon>
        <taxon>Coscinodiscophyceae</taxon>
        <taxon>Chaetocerotophycidae</taxon>
        <taxon>Chaetocerotales</taxon>
        <taxon>Chaetocerotaceae</taxon>
        <taxon>Chaetoceros</taxon>
    </lineage>
</organism>